<keyword evidence="3" id="KW-0862">Zinc</keyword>
<dbReference type="InterPro" id="IPR013150">
    <property type="entry name" value="TFIIB_cyclin"/>
</dbReference>
<dbReference type="GO" id="GO:0008270">
    <property type="term" value="F:zinc ion binding"/>
    <property type="evidence" value="ECO:0007669"/>
    <property type="project" value="UniProtKB-KW"/>
</dbReference>
<dbReference type="OrthoDB" id="3505322at2759"/>
<evidence type="ECO:0000256" key="1">
    <source>
        <dbReference type="ARBA" id="ARBA00022723"/>
    </source>
</evidence>
<dbReference type="GO" id="GO:0017025">
    <property type="term" value="F:TBP-class protein binding"/>
    <property type="evidence" value="ECO:0007669"/>
    <property type="project" value="InterPro"/>
</dbReference>
<feature type="compositionally biased region" description="Basic and acidic residues" evidence="4">
    <location>
        <begin position="620"/>
        <end position="632"/>
    </location>
</feature>
<name>A0A4Z1K1P6_9HELO</name>
<dbReference type="AlphaFoldDB" id="A0A4Z1K1P6"/>
<feature type="region of interest" description="Disordered" evidence="4">
    <location>
        <begin position="63"/>
        <end position="82"/>
    </location>
</feature>
<sequence length="706" mass="79641">MKSKKIKYTYSRVWRKALERSLRPMSAQNKSIFGAEFPVKEPSPHFQHERTMAVHMIDVPVTRTSSTPEASSQRTPHALTPPPFNYTQYMESSFDESSHAGCKPENIEDTFNVPYGVDAQGNWYGDVPTPGAHTDEYMGRAENLFKEPNSSDVQRDENREKHLPSSQSDHSDLWHAPTPGNHDSAEVETNETPLDEPNAFNMQDTYTILPPPTPPNMRPDSSQWDSKVGNTDPEVETPQNILRLSVTKGCEKIEKDCQAGNLPENVANRAKYLLKMLSQAVAEFTYLHLDETMNKVLAVLVACCIYIACQQCKIPRTFIAIRVLTETSSLEFKQSVRKSFEIIQKYIFETKCSCLRAFRASSEGCCQICHRLYKKDVVSRISESLAFCIECSGAYHMSCVTSLSATIPTPDPSGLICRRCVPCIIHPDVEQNPGKPTEKRLIAARNSVSVKSNDGDNIEKSFKLRDDRSQSPDLVRGDLKANSIDNKMIKWLMKRCRNLQNRQDEDIVKVLASVQQDFLARIENAENATIRLLEQNYQAPRIKLGKAQEVYLCALQTELLQCNLQSNLENFLAGLQQKNKTSGFKRNRSILEPSDETCEEFKTALVSRHSETATGGSAKYADRSSEPRRGDSPQHFQVASAGPQRSSRYELGSELEEGETQEHPEPRSRKFEPGMRNGQQRKAKRARIDMQEQMSQSASQTAAPKN</sequence>
<dbReference type="SUPFAM" id="SSF47954">
    <property type="entry name" value="Cyclin-like"/>
    <property type="match status" value="1"/>
</dbReference>
<feature type="compositionally biased region" description="Polar residues" evidence="4">
    <location>
        <begin position="219"/>
        <end position="229"/>
    </location>
</feature>
<dbReference type="Proteomes" id="UP000297229">
    <property type="component" value="Unassembled WGS sequence"/>
</dbReference>
<dbReference type="InterPro" id="IPR036915">
    <property type="entry name" value="Cyclin-like_sf"/>
</dbReference>
<evidence type="ECO:0000256" key="3">
    <source>
        <dbReference type="ARBA" id="ARBA00022833"/>
    </source>
</evidence>
<dbReference type="STRING" id="278938.A0A4Z1K1P6"/>
<feature type="region of interest" description="Disordered" evidence="4">
    <location>
        <begin position="609"/>
        <end position="706"/>
    </location>
</feature>
<keyword evidence="1" id="KW-0479">Metal-binding</keyword>
<evidence type="ECO:0000313" key="7">
    <source>
        <dbReference type="Proteomes" id="UP000297229"/>
    </source>
</evidence>
<protein>
    <recommendedName>
        <fullName evidence="5">Zinc finger PHD-type domain-containing protein</fullName>
    </recommendedName>
</protein>
<feature type="compositionally biased region" description="Basic and acidic residues" evidence="4">
    <location>
        <begin position="660"/>
        <end position="673"/>
    </location>
</feature>
<dbReference type="SMART" id="SM00249">
    <property type="entry name" value="PHD"/>
    <property type="match status" value="1"/>
</dbReference>
<organism evidence="6 7">
    <name type="scientific">Botrytis elliptica</name>
    <dbReference type="NCBI Taxonomy" id="278938"/>
    <lineage>
        <taxon>Eukaryota</taxon>
        <taxon>Fungi</taxon>
        <taxon>Dikarya</taxon>
        <taxon>Ascomycota</taxon>
        <taxon>Pezizomycotina</taxon>
        <taxon>Leotiomycetes</taxon>
        <taxon>Helotiales</taxon>
        <taxon>Sclerotiniaceae</taxon>
        <taxon>Botrytis</taxon>
    </lineage>
</organism>
<feature type="compositionally biased region" description="Basic and acidic residues" evidence="4">
    <location>
        <begin position="153"/>
        <end position="173"/>
    </location>
</feature>
<keyword evidence="7" id="KW-1185">Reference proteome</keyword>
<feature type="domain" description="Zinc finger PHD-type" evidence="5">
    <location>
        <begin position="365"/>
        <end position="421"/>
    </location>
</feature>
<keyword evidence="2" id="KW-0863">Zinc-finger</keyword>
<evidence type="ECO:0000259" key="5">
    <source>
        <dbReference type="SMART" id="SM00249"/>
    </source>
</evidence>
<feature type="region of interest" description="Disordered" evidence="4">
    <location>
        <begin position="146"/>
        <end position="235"/>
    </location>
</feature>
<feature type="compositionally biased region" description="Polar residues" evidence="4">
    <location>
        <begin position="692"/>
        <end position="706"/>
    </location>
</feature>
<accession>A0A4Z1K1P6</accession>
<evidence type="ECO:0000256" key="4">
    <source>
        <dbReference type="SAM" id="MobiDB-lite"/>
    </source>
</evidence>
<dbReference type="Pfam" id="PF00382">
    <property type="entry name" value="TFIIB"/>
    <property type="match status" value="1"/>
</dbReference>
<gene>
    <name evidence="6" type="ORF">BELL_0025g00330</name>
</gene>
<evidence type="ECO:0000256" key="2">
    <source>
        <dbReference type="ARBA" id="ARBA00022771"/>
    </source>
</evidence>
<dbReference type="CDD" id="cd15489">
    <property type="entry name" value="PHD_SF"/>
    <property type="match status" value="1"/>
</dbReference>
<feature type="compositionally biased region" description="Polar residues" evidence="4">
    <location>
        <begin position="63"/>
        <end position="75"/>
    </location>
</feature>
<dbReference type="Gene3D" id="1.10.472.10">
    <property type="entry name" value="Cyclin-like"/>
    <property type="match status" value="1"/>
</dbReference>
<proteinExistence type="predicted"/>
<evidence type="ECO:0000313" key="6">
    <source>
        <dbReference type="EMBL" id="TGO79718.1"/>
    </source>
</evidence>
<comment type="caution">
    <text evidence="6">The sequence shown here is derived from an EMBL/GenBank/DDBJ whole genome shotgun (WGS) entry which is preliminary data.</text>
</comment>
<dbReference type="EMBL" id="PQXM01000025">
    <property type="protein sequence ID" value="TGO79718.1"/>
    <property type="molecule type" value="Genomic_DNA"/>
</dbReference>
<dbReference type="CDD" id="cd00043">
    <property type="entry name" value="CYCLIN_SF"/>
    <property type="match status" value="1"/>
</dbReference>
<dbReference type="InterPro" id="IPR001965">
    <property type="entry name" value="Znf_PHD"/>
</dbReference>
<reference evidence="6 7" key="1">
    <citation type="submission" date="2017-12" db="EMBL/GenBank/DDBJ databases">
        <title>Comparative genomics of Botrytis spp.</title>
        <authorList>
            <person name="Valero-Jimenez C.A."/>
            <person name="Tapia P."/>
            <person name="Veloso J."/>
            <person name="Silva-Moreno E."/>
            <person name="Staats M."/>
            <person name="Valdes J.H."/>
            <person name="Van Kan J.A.L."/>
        </authorList>
    </citation>
    <scope>NUCLEOTIDE SEQUENCE [LARGE SCALE GENOMIC DNA]</scope>
    <source>
        <strain evidence="6 7">Be9601</strain>
    </source>
</reference>